<reference evidence="6 7" key="1">
    <citation type="submission" date="2020-06" db="EMBL/GenBank/DDBJ databases">
        <title>Description of novel acetic acid bacteria.</title>
        <authorList>
            <person name="Sombolestani A."/>
        </authorList>
    </citation>
    <scope>NUCLEOTIDE SEQUENCE [LARGE SCALE GENOMIC DNA]</scope>
    <source>
        <strain evidence="6 7">LMG 27010</strain>
    </source>
</reference>
<accession>A0A850P6S3</accession>
<keyword evidence="3" id="KW-0238">DNA-binding</keyword>
<keyword evidence="7" id="KW-1185">Reference proteome</keyword>
<organism evidence="6 7">
    <name type="scientific">Ameyamaea chiangmaiensis</name>
    <dbReference type="NCBI Taxonomy" id="442969"/>
    <lineage>
        <taxon>Bacteria</taxon>
        <taxon>Pseudomonadati</taxon>
        <taxon>Pseudomonadota</taxon>
        <taxon>Alphaproteobacteria</taxon>
        <taxon>Acetobacterales</taxon>
        <taxon>Acetobacteraceae</taxon>
        <taxon>Ameyamaea</taxon>
    </lineage>
</organism>
<dbReference type="Pfam" id="PF00126">
    <property type="entry name" value="HTH_1"/>
    <property type="match status" value="1"/>
</dbReference>
<keyword evidence="2" id="KW-0805">Transcription regulation</keyword>
<sequence length="312" mass="34498">MPDLTLDLRYLRCAIAAAAHGSFRQTALALDTSQSTVTRRIQLLEHRLGFTLFVRDRRGVRLTHAGDNFLKEAAPGIDQLRRAVRLASSKGELHNSMLRIGILASLATGFLHLALKEVRRRHPKIKIILHEGTAEKNLDRLTKGDLDIAFVAGLPQLPRHKSEILWRERIFAVLPDSHSLAIKSELSWEDIRSETFILSSNGSGPDVLDLLVRKIGQMGFRPRIEVHHVARENLINLVAMGYGATVASASALGLSVKGVVFRPIAHDPEDVPWSAVWSEAKENPAAFGFLEIVRSIAAVEHCAPLQILDPTP</sequence>
<dbReference type="Gene3D" id="1.10.10.10">
    <property type="entry name" value="Winged helix-like DNA-binding domain superfamily/Winged helix DNA-binding domain"/>
    <property type="match status" value="1"/>
</dbReference>
<dbReference type="AlphaFoldDB" id="A0A850P6S3"/>
<dbReference type="CDD" id="cd08414">
    <property type="entry name" value="PBP2_LTTR_aromatics_like"/>
    <property type="match status" value="1"/>
</dbReference>
<evidence type="ECO:0000256" key="1">
    <source>
        <dbReference type="ARBA" id="ARBA00009437"/>
    </source>
</evidence>
<evidence type="ECO:0000259" key="5">
    <source>
        <dbReference type="PROSITE" id="PS50931"/>
    </source>
</evidence>
<evidence type="ECO:0000256" key="2">
    <source>
        <dbReference type="ARBA" id="ARBA00023015"/>
    </source>
</evidence>
<dbReference type="SUPFAM" id="SSF53850">
    <property type="entry name" value="Periplasmic binding protein-like II"/>
    <property type="match status" value="1"/>
</dbReference>
<dbReference type="Gene3D" id="3.40.190.10">
    <property type="entry name" value="Periplasmic binding protein-like II"/>
    <property type="match status" value="2"/>
</dbReference>
<dbReference type="InterPro" id="IPR036388">
    <property type="entry name" value="WH-like_DNA-bd_sf"/>
</dbReference>
<keyword evidence="4" id="KW-0804">Transcription</keyword>
<dbReference type="PANTHER" id="PTHR30346:SF0">
    <property type="entry name" value="HCA OPERON TRANSCRIPTIONAL ACTIVATOR HCAR"/>
    <property type="match status" value="1"/>
</dbReference>
<dbReference type="GO" id="GO:0003700">
    <property type="term" value="F:DNA-binding transcription factor activity"/>
    <property type="evidence" value="ECO:0007669"/>
    <property type="project" value="InterPro"/>
</dbReference>
<name>A0A850P6S3_9PROT</name>
<dbReference type="Pfam" id="PF03466">
    <property type="entry name" value="LysR_substrate"/>
    <property type="match status" value="1"/>
</dbReference>
<gene>
    <name evidence="6" type="ORF">HUK82_03205</name>
</gene>
<evidence type="ECO:0000313" key="6">
    <source>
        <dbReference type="EMBL" id="NVN39574.1"/>
    </source>
</evidence>
<dbReference type="SUPFAM" id="SSF46785">
    <property type="entry name" value="Winged helix' DNA-binding domain"/>
    <property type="match status" value="1"/>
</dbReference>
<dbReference type="GO" id="GO:0003677">
    <property type="term" value="F:DNA binding"/>
    <property type="evidence" value="ECO:0007669"/>
    <property type="project" value="UniProtKB-KW"/>
</dbReference>
<comment type="caution">
    <text evidence="6">The sequence shown here is derived from an EMBL/GenBank/DDBJ whole genome shotgun (WGS) entry which is preliminary data.</text>
</comment>
<dbReference type="InterPro" id="IPR000847">
    <property type="entry name" value="LysR_HTH_N"/>
</dbReference>
<evidence type="ECO:0000313" key="7">
    <source>
        <dbReference type="Proteomes" id="UP000585665"/>
    </source>
</evidence>
<feature type="domain" description="HTH lysR-type" evidence="5">
    <location>
        <begin position="6"/>
        <end position="63"/>
    </location>
</feature>
<dbReference type="InterPro" id="IPR036390">
    <property type="entry name" value="WH_DNA-bd_sf"/>
</dbReference>
<comment type="similarity">
    <text evidence="1">Belongs to the LysR transcriptional regulatory family.</text>
</comment>
<protein>
    <submittedName>
        <fullName evidence="6">LysR family transcriptional regulator</fullName>
    </submittedName>
</protein>
<dbReference type="PROSITE" id="PS50931">
    <property type="entry name" value="HTH_LYSR"/>
    <property type="match status" value="1"/>
</dbReference>
<dbReference type="PANTHER" id="PTHR30346">
    <property type="entry name" value="TRANSCRIPTIONAL DUAL REGULATOR HCAR-RELATED"/>
    <property type="match status" value="1"/>
</dbReference>
<proteinExistence type="inferred from homology"/>
<dbReference type="InterPro" id="IPR005119">
    <property type="entry name" value="LysR_subst-bd"/>
</dbReference>
<dbReference type="EMBL" id="JABXXR010000011">
    <property type="protein sequence ID" value="NVN39574.1"/>
    <property type="molecule type" value="Genomic_DNA"/>
</dbReference>
<evidence type="ECO:0000256" key="4">
    <source>
        <dbReference type="ARBA" id="ARBA00023163"/>
    </source>
</evidence>
<dbReference type="Proteomes" id="UP000585665">
    <property type="component" value="Unassembled WGS sequence"/>
</dbReference>
<evidence type="ECO:0000256" key="3">
    <source>
        <dbReference type="ARBA" id="ARBA00023125"/>
    </source>
</evidence>
<dbReference type="GO" id="GO:0032993">
    <property type="term" value="C:protein-DNA complex"/>
    <property type="evidence" value="ECO:0007669"/>
    <property type="project" value="TreeGrafter"/>
</dbReference>